<dbReference type="SUPFAM" id="SSF103473">
    <property type="entry name" value="MFS general substrate transporter"/>
    <property type="match status" value="1"/>
</dbReference>
<keyword evidence="8" id="KW-1185">Reference proteome</keyword>
<dbReference type="PANTHER" id="PTHR42718">
    <property type="entry name" value="MAJOR FACILITATOR SUPERFAMILY MULTIDRUG TRANSPORTER MFSC"/>
    <property type="match status" value="1"/>
</dbReference>
<evidence type="ECO:0000256" key="5">
    <source>
        <dbReference type="ARBA" id="ARBA00023136"/>
    </source>
</evidence>
<gene>
    <name evidence="7" type="ORF">RQ831_17600</name>
</gene>
<keyword evidence="5 6" id="KW-0472">Membrane</keyword>
<evidence type="ECO:0000256" key="2">
    <source>
        <dbReference type="ARBA" id="ARBA00022448"/>
    </source>
</evidence>
<keyword evidence="2" id="KW-0813">Transport</keyword>
<keyword evidence="4 6" id="KW-1133">Transmembrane helix</keyword>
<protein>
    <submittedName>
        <fullName evidence="7">MFS transporter</fullName>
    </submittedName>
</protein>
<feature type="transmembrane region" description="Helical" evidence="6">
    <location>
        <begin position="95"/>
        <end position="120"/>
    </location>
</feature>
<dbReference type="Gene3D" id="1.20.1250.20">
    <property type="entry name" value="MFS general substrate transporter like domains"/>
    <property type="match status" value="1"/>
</dbReference>
<sequence length="288" mass="30004">MINLPIGILSIALILRYAQPTTGLRAPMNAWSQVSAALCVATLCFAVTEASSSGWTGQNVGVAMIALASGSAFILNERRMEHPMLPGRLFKNPIVLAMLLSGVATNLAFFGAIFGMSLYFQDILHFTVAQTGLSFVPMTAVLAVSSLISARIGRSVSGTWIIFAGFSISTVGFLMLARITTTTPVLTLDLILMLIGVGIATATPSMMNMMISSVSHRDAGIASGLMSSGRQLGGVVGVAMFGALIDHPDSAAFLTGLSRAVLLSAAALLLCVGLNAWASRSVDQQPHG</sequence>
<dbReference type="InterPro" id="IPR011701">
    <property type="entry name" value="MFS"/>
</dbReference>
<dbReference type="PANTHER" id="PTHR42718:SF9">
    <property type="entry name" value="MAJOR FACILITATOR SUPERFAMILY MULTIDRUG TRANSPORTER MFSC"/>
    <property type="match status" value="1"/>
</dbReference>
<evidence type="ECO:0000313" key="8">
    <source>
        <dbReference type="Proteomes" id="UP001258945"/>
    </source>
</evidence>
<dbReference type="Pfam" id="PF07690">
    <property type="entry name" value="MFS_1"/>
    <property type="match status" value="1"/>
</dbReference>
<evidence type="ECO:0000256" key="4">
    <source>
        <dbReference type="ARBA" id="ARBA00022989"/>
    </source>
</evidence>
<feature type="transmembrane region" description="Helical" evidence="6">
    <location>
        <begin position="160"/>
        <end position="179"/>
    </location>
</feature>
<evidence type="ECO:0000256" key="3">
    <source>
        <dbReference type="ARBA" id="ARBA00022692"/>
    </source>
</evidence>
<feature type="transmembrane region" description="Helical" evidence="6">
    <location>
        <begin position="126"/>
        <end position="148"/>
    </location>
</feature>
<feature type="transmembrane region" description="Helical" evidence="6">
    <location>
        <begin position="219"/>
        <end position="245"/>
    </location>
</feature>
<dbReference type="EMBL" id="JAVVDO010000038">
    <property type="protein sequence ID" value="MDT8332875.1"/>
    <property type="molecule type" value="Genomic_DNA"/>
</dbReference>
<evidence type="ECO:0000256" key="1">
    <source>
        <dbReference type="ARBA" id="ARBA00004141"/>
    </source>
</evidence>
<comment type="caution">
    <text evidence="7">The sequence shown here is derived from an EMBL/GenBank/DDBJ whole genome shotgun (WGS) entry which is preliminary data.</text>
</comment>
<reference evidence="7 8" key="1">
    <citation type="journal article" date="2019" name="Microb. Pathog.">
        <title>Comparison of VITEK 2, MALDI-TOF MS, 16S rRNA gene sequencing, and whole-genome sequencing for identification of Roseomonas mucosa.</title>
        <authorList>
            <person name="Rudolph W.W."/>
            <person name="Gunzer F."/>
            <person name="Trauth M."/>
            <person name="Bunk B."/>
            <person name="Bigge R."/>
            <person name="Schrottner P."/>
        </authorList>
    </citation>
    <scope>NUCLEOTIDE SEQUENCE [LARGE SCALE GENOMIC DNA]</scope>
    <source>
        <strain evidence="7 8">DSM 103800</strain>
    </source>
</reference>
<name>A0ABU3MKL9_9PROT</name>
<evidence type="ECO:0000313" key="7">
    <source>
        <dbReference type="EMBL" id="MDT8332875.1"/>
    </source>
</evidence>
<feature type="transmembrane region" description="Helical" evidence="6">
    <location>
        <begin position="257"/>
        <end position="278"/>
    </location>
</feature>
<accession>A0ABU3MKL9</accession>
<proteinExistence type="predicted"/>
<comment type="subcellular location">
    <subcellularLocation>
        <location evidence="1">Membrane</location>
        <topology evidence="1">Multi-pass membrane protein</topology>
    </subcellularLocation>
</comment>
<feature type="transmembrane region" description="Helical" evidence="6">
    <location>
        <begin position="55"/>
        <end position="75"/>
    </location>
</feature>
<feature type="transmembrane region" description="Helical" evidence="6">
    <location>
        <begin position="185"/>
        <end position="207"/>
    </location>
</feature>
<keyword evidence="3 6" id="KW-0812">Transmembrane</keyword>
<dbReference type="InterPro" id="IPR036259">
    <property type="entry name" value="MFS_trans_sf"/>
</dbReference>
<evidence type="ECO:0000256" key="6">
    <source>
        <dbReference type="SAM" id="Phobius"/>
    </source>
</evidence>
<dbReference type="Proteomes" id="UP001258945">
    <property type="component" value="Unassembled WGS sequence"/>
</dbReference>
<organism evidence="7 8">
    <name type="scientific">Roseomonas gilardii</name>
    <dbReference type="NCBI Taxonomy" id="257708"/>
    <lineage>
        <taxon>Bacteria</taxon>
        <taxon>Pseudomonadati</taxon>
        <taxon>Pseudomonadota</taxon>
        <taxon>Alphaproteobacteria</taxon>
        <taxon>Acetobacterales</taxon>
        <taxon>Roseomonadaceae</taxon>
        <taxon>Roseomonas</taxon>
    </lineage>
</organism>